<organism evidence="8 9">
    <name type="scientific">Antrihabitans cavernicola</name>
    <dbReference type="NCBI Taxonomy" id="2495913"/>
    <lineage>
        <taxon>Bacteria</taxon>
        <taxon>Bacillati</taxon>
        <taxon>Actinomycetota</taxon>
        <taxon>Actinomycetes</taxon>
        <taxon>Mycobacteriales</taxon>
        <taxon>Nocardiaceae</taxon>
        <taxon>Antrihabitans</taxon>
    </lineage>
</organism>
<dbReference type="Gene3D" id="3.40.50.300">
    <property type="entry name" value="P-loop containing nucleotide triphosphate hydrolases"/>
    <property type="match status" value="1"/>
</dbReference>
<dbReference type="GO" id="GO:0015689">
    <property type="term" value="P:molybdate ion transport"/>
    <property type="evidence" value="ECO:0007669"/>
    <property type="project" value="InterPro"/>
</dbReference>
<evidence type="ECO:0000313" key="8">
    <source>
        <dbReference type="EMBL" id="KAA0022188.1"/>
    </source>
</evidence>
<dbReference type="InterPro" id="IPR027417">
    <property type="entry name" value="P-loop_NTPase"/>
</dbReference>
<keyword evidence="4 8" id="KW-0067">ATP-binding</keyword>
<sequence>MTGLRVGAVVRDRDVDVEFSVDEGTVTAILGPNGAGKSTILSVIAGLHRPDAGRVELNGRVLTDVESGVAVAPHKRGVALLAQQALLFPHMTAAANVAFAPRSSGASRRVASAAADRWLAAVDASALANRKPAQLSGGQAQRVAVARALAAEPALLLLDEPMAALDVSAAPALRTLLRRVLRTESRTAVLVTHDALDALALADRAVVLDGGRVVEQGEVRQLLARPRSAFAARIAGINLLSGTVVDGGVLTGGGVAVAGTVSEALTAGSRAVAIFGPGAVSVYAELPHGSPRNHFRVTIAEIENRGDLVRLRGEDEAGDPGLMADVTPAAAADLDLVPGSRVFFVVKARETALYPAE</sequence>
<evidence type="ECO:0000256" key="4">
    <source>
        <dbReference type="ARBA" id="ARBA00022840"/>
    </source>
</evidence>
<feature type="domain" description="Mop" evidence="7">
    <location>
        <begin position="288"/>
        <end position="355"/>
    </location>
</feature>
<dbReference type="InterPro" id="IPR008995">
    <property type="entry name" value="Mo/tungstate-bd_C_term_dom"/>
</dbReference>
<dbReference type="SUPFAM" id="SSF50331">
    <property type="entry name" value="MOP-like"/>
    <property type="match status" value="1"/>
</dbReference>
<dbReference type="InterPro" id="IPR050093">
    <property type="entry name" value="ABC_SmlMolc_Importer"/>
</dbReference>
<evidence type="ECO:0000256" key="3">
    <source>
        <dbReference type="ARBA" id="ARBA00022741"/>
    </source>
</evidence>
<reference evidence="8 9" key="1">
    <citation type="submission" date="2019-07" db="EMBL/GenBank/DDBJ databases">
        <title>Rhodococcus cavernicolus sp. nov., isolated from a cave.</title>
        <authorList>
            <person name="Lee S.D."/>
        </authorList>
    </citation>
    <scope>NUCLEOTIDE SEQUENCE [LARGE SCALE GENOMIC DNA]</scope>
    <source>
        <strain evidence="8 9">C1-24</strain>
    </source>
</reference>
<dbReference type="InterPro" id="IPR004606">
    <property type="entry name" value="Mop_domain"/>
</dbReference>
<evidence type="ECO:0000259" key="6">
    <source>
        <dbReference type="PROSITE" id="PS50893"/>
    </source>
</evidence>
<dbReference type="AlphaFoldDB" id="A0A5A7S7Q2"/>
<dbReference type="PANTHER" id="PTHR42781:SF4">
    <property type="entry name" value="SPERMIDINE_PUTRESCINE IMPORT ATP-BINDING PROTEIN POTA"/>
    <property type="match status" value="1"/>
</dbReference>
<dbReference type="InterPro" id="IPR003593">
    <property type="entry name" value="AAA+_ATPase"/>
</dbReference>
<dbReference type="Gene3D" id="2.40.50.100">
    <property type="match status" value="1"/>
</dbReference>
<feature type="domain" description="ABC transporter" evidence="6">
    <location>
        <begin position="4"/>
        <end position="235"/>
    </location>
</feature>
<protein>
    <submittedName>
        <fullName evidence="8">ATP-binding cassette domain-containing protein</fullName>
    </submittedName>
</protein>
<dbReference type="Proteomes" id="UP000322244">
    <property type="component" value="Unassembled WGS sequence"/>
</dbReference>
<dbReference type="GO" id="GO:0016887">
    <property type="term" value="F:ATP hydrolysis activity"/>
    <property type="evidence" value="ECO:0007669"/>
    <property type="project" value="InterPro"/>
</dbReference>
<dbReference type="Pfam" id="PF03459">
    <property type="entry name" value="TOBE"/>
    <property type="match status" value="1"/>
</dbReference>
<proteinExistence type="predicted"/>
<dbReference type="InterPro" id="IPR003439">
    <property type="entry name" value="ABC_transporter-like_ATP-bd"/>
</dbReference>
<dbReference type="PROSITE" id="PS00211">
    <property type="entry name" value="ABC_TRANSPORTER_1"/>
    <property type="match status" value="1"/>
</dbReference>
<comment type="caution">
    <text evidence="8">The sequence shown here is derived from an EMBL/GenBank/DDBJ whole genome shotgun (WGS) entry which is preliminary data.</text>
</comment>
<evidence type="ECO:0000256" key="1">
    <source>
        <dbReference type="ARBA" id="ARBA00022448"/>
    </source>
</evidence>
<evidence type="ECO:0000256" key="2">
    <source>
        <dbReference type="ARBA" id="ARBA00022505"/>
    </source>
</evidence>
<name>A0A5A7S7Q2_9NOCA</name>
<evidence type="ECO:0000259" key="7">
    <source>
        <dbReference type="PROSITE" id="PS51866"/>
    </source>
</evidence>
<keyword evidence="2 5" id="KW-0500">Molybdenum</keyword>
<dbReference type="RefSeq" id="WP_149430949.1">
    <property type="nucleotide sequence ID" value="NZ_VLNY01000006.1"/>
</dbReference>
<dbReference type="GO" id="GO:0005524">
    <property type="term" value="F:ATP binding"/>
    <property type="evidence" value="ECO:0007669"/>
    <property type="project" value="UniProtKB-KW"/>
</dbReference>
<keyword evidence="1" id="KW-0813">Transport</keyword>
<dbReference type="PROSITE" id="PS50893">
    <property type="entry name" value="ABC_TRANSPORTER_2"/>
    <property type="match status" value="1"/>
</dbReference>
<keyword evidence="3" id="KW-0547">Nucleotide-binding</keyword>
<dbReference type="PANTHER" id="PTHR42781">
    <property type="entry name" value="SPERMIDINE/PUTRESCINE IMPORT ATP-BINDING PROTEIN POTA"/>
    <property type="match status" value="1"/>
</dbReference>
<evidence type="ECO:0000313" key="9">
    <source>
        <dbReference type="Proteomes" id="UP000322244"/>
    </source>
</evidence>
<dbReference type="PROSITE" id="PS51866">
    <property type="entry name" value="MOP"/>
    <property type="match status" value="1"/>
</dbReference>
<keyword evidence="9" id="KW-1185">Reference proteome</keyword>
<dbReference type="SUPFAM" id="SSF52540">
    <property type="entry name" value="P-loop containing nucleoside triphosphate hydrolases"/>
    <property type="match status" value="1"/>
</dbReference>
<dbReference type="InterPro" id="IPR017871">
    <property type="entry name" value="ABC_transporter-like_CS"/>
</dbReference>
<dbReference type="Pfam" id="PF00005">
    <property type="entry name" value="ABC_tran"/>
    <property type="match status" value="1"/>
</dbReference>
<dbReference type="InterPro" id="IPR005116">
    <property type="entry name" value="Transp-assoc_OB_typ1"/>
</dbReference>
<accession>A0A5A7S7Q2</accession>
<gene>
    <name evidence="8" type="ORF">FOY51_14435</name>
</gene>
<dbReference type="EMBL" id="VLNY01000006">
    <property type="protein sequence ID" value="KAA0022188.1"/>
    <property type="molecule type" value="Genomic_DNA"/>
</dbReference>
<dbReference type="SMART" id="SM00382">
    <property type="entry name" value="AAA"/>
    <property type="match status" value="1"/>
</dbReference>
<evidence type="ECO:0000256" key="5">
    <source>
        <dbReference type="PROSITE-ProRule" id="PRU01213"/>
    </source>
</evidence>
<dbReference type="OrthoDB" id="9112331at2"/>